<dbReference type="RefSeq" id="WP_103239247.1">
    <property type="nucleotide sequence ID" value="NZ_JANJZD010000007.1"/>
</dbReference>
<dbReference type="GO" id="GO:0006508">
    <property type="term" value="P:proteolysis"/>
    <property type="evidence" value="ECO:0007669"/>
    <property type="project" value="UniProtKB-KW"/>
</dbReference>
<keyword evidence="4" id="KW-0812">Transmembrane</keyword>
<evidence type="ECO:0000313" key="6">
    <source>
        <dbReference type="EMBL" id="SOY29137.1"/>
    </source>
</evidence>
<dbReference type="InterPro" id="IPR009003">
    <property type="entry name" value="Peptidase_S1_PA"/>
</dbReference>
<proteinExistence type="inferred from homology"/>
<dbReference type="AlphaFoldDB" id="A0A2K4ZF96"/>
<protein>
    <submittedName>
        <fullName evidence="6">Serine protease Do-like HtrA</fullName>
        <ecNumber evidence="6">3.4.21.107</ecNumber>
    </submittedName>
</protein>
<dbReference type="InterPro" id="IPR001940">
    <property type="entry name" value="Peptidase_S1C"/>
</dbReference>
<keyword evidence="4" id="KW-0472">Membrane</keyword>
<dbReference type="Gene3D" id="2.30.42.10">
    <property type="match status" value="1"/>
</dbReference>
<dbReference type="PRINTS" id="PR00834">
    <property type="entry name" value="PROTEASES2C"/>
</dbReference>
<dbReference type="EC" id="3.4.21.107" evidence="6"/>
<dbReference type="Pfam" id="PF13365">
    <property type="entry name" value="Trypsin_2"/>
    <property type="match status" value="1"/>
</dbReference>
<evidence type="ECO:0000259" key="5">
    <source>
        <dbReference type="PROSITE" id="PS50106"/>
    </source>
</evidence>
<dbReference type="Gene3D" id="2.40.10.10">
    <property type="entry name" value="Trypsin-like serine proteases"/>
    <property type="match status" value="2"/>
</dbReference>
<evidence type="ECO:0000256" key="3">
    <source>
        <dbReference type="ARBA" id="ARBA00022801"/>
    </source>
</evidence>
<dbReference type="Proteomes" id="UP000236311">
    <property type="component" value="Unassembled WGS sequence"/>
</dbReference>
<comment type="similarity">
    <text evidence="1">Belongs to the peptidase S1C family.</text>
</comment>
<dbReference type="EMBL" id="OFSM01000008">
    <property type="protein sequence ID" value="SOY29137.1"/>
    <property type="molecule type" value="Genomic_DNA"/>
</dbReference>
<name>A0A2K4ZF96_9FIRM</name>
<evidence type="ECO:0000256" key="1">
    <source>
        <dbReference type="ARBA" id="ARBA00010541"/>
    </source>
</evidence>
<evidence type="ECO:0000256" key="4">
    <source>
        <dbReference type="SAM" id="Phobius"/>
    </source>
</evidence>
<gene>
    <name evidence="6" type="primary">htrA</name>
    <name evidence="6" type="ORF">AMURIS_01852</name>
</gene>
<feature type="transmembrane region" description="Helical" evidence="4">
    <location>
        <begin position="54"/>
        <end position="75"/>
    </location>
</feature>
<dbReference type="PROSITE" id="PS50106">
    <property type="entry name" value="PDZ"/>
    <property type="match status" value="1"/>
</dbReference>
<dbReference type="PANTHER" id="PTHR22939">
    <property type="entry name" value="SERINE PROTEASE FAMILY S1C HTRA-RELATED"/>
    <property type="match status" value="1"/>
</dbReference>
<dbReference type="OrthoDB" id="9758917at2"/>
<dbReference type="InterPro" id="IPR043504">
    <property type="entry name" value="Peptidase_S1_PA_chymotrypsin"/>
</dbReference>
<dbReference type="InterPro" id="IPR001478">
    <property type="entry name" value="PDZ"/>
</dbReference>
<dbReference type="Pfam" id="PF13180">
    <property type="entry name" value="PDZ_2"/>
    <property type="match status" value="1"/>
</dbReference>
<keyword evidence="7" id="KW-1185">Reference proteome</keyword>
<reference evidence="6 7" key="1">
    <citation type="submission" date="2018-01" db="EMBL/GenBank/DDBJ databases">
        <authorList>
            <person name="Gaut B.S."/>
            <person name="Morton B.R."/>
            <person name="Clegg M.T."/>
            <person name="Duvall M.R."/>
        </authorList>
    </citation>
    <scope>NUCLEOTIDE SEQUENCE [LARGE SCALE GENOMIC DNA]</scope>
    <source>
        <strain evidence="6">GP69</strain>
    </source>
</reference>
<evidence type="ECO:0000313" key="7">
    <source>
        <dbReference type="Proteomes" id="UP000236311"/>
    </source>
</evidence>
<keyword evidence="2 6" id="KW-0645">Protease</keyword>
<dbReference type="InterPro" id="IPR036034">
    <property type="entry name" value="PDZ_sf"/>
</dbReference>
<dbReference type="SUPFAM" id="SSF50156">
    <property type="entry name" value="PDZ domain-like"/>
    <property type="match status" value="1"/>
</dbReference>
<keyword evidence="3 6" id="KW-0378">Hydrolase</keyword>
<dbReference type="SMART" id="SM00228">
    <property type="entry name" value="PDZ"/>
    <property type="match status" value="1"/>
</dbReference>
<feature type="domain" description="PDZ" evidence="5">
    <location>
        <begin position="338"/>
        <end position="427"/>
    </location>
</feature>
<dbReference type="PANTHER" id="PTHR22939:SF129">
    <property type="entry name" value="SERINE PROTEASE HTRA2, MITOCHONDRIAL"/>
    <property type="match status" value="1"/>
</dbReference>
<dbReference type="SUPFAM" id="SSF50494">
    <property type="entry name" value="Trypsin-like serine proteases"/>
    <property type="match status" value="1"/>
</dbReference>
<keyword evidence="4" id="KW-1133">Transmembrane helix</keyword>
<dbReference type="GO" id="GO:0004252">
    <property type="term" value="F:serine-type endopeptidase activity"/>
    <property type="evidence" value="ECO:0007669"/>
    <property type="project" value="InterPro"/>
</dbReference>
<accession>A0A2K4ZF96</accession>
<evidence type="ECO:0000256" key="2">
    <source>
        <dbReference type="ARBA" id="ARBA00022670"/>
    </source>
</evidence>
<organism evidence="6 7">
    <name type="scientific">Acetatifactor muris</name>
    <dbReference type="NCBI Taxonomy" id="879566"/>
    <lineage>
        <taxon>Bacteria</taxon>
        <taxon>Bacillati</taxon>
        <taxon>Bacillota</taxon>
        <taxon>Clostridia</taxon>
        <taxon>Lachnospirales</taxon>
        <taxon>Lachnospiraceae</taxon>
        <taxon>Acetatifactor</taxon>
    </lineage>
</organism>
<sequence length="446" mass="46806">MYENEIYSDSNTGKYTTYQTDGNFYTGNAAPGSAGAAGPAAEGKKKKKGVFGKFMLSLSLGLVFGLFAGAGFYAVQLGADRLMPQESRNEISSENGTQTPASGNAISNVSQVTYVSDDISDVVEEVMPAMVSIVNTSTRTGSFWGYTYTESVPSAGSGIIVEERDNELLIVTNNHVVAGADSLEVTFIDGSAAQASIKGLDAEMDLAVIAVAVDSLSAETRNAITTATLGDSDSLKLGMPVIAIGNALGIGQSVTNGIVSALDREVTSEDGTKGTFIQTNAAINGGNSGGALLTITGEVIGINSGKIKEYGVEGMGYAIPISKASPIIADLMERRTRTEKVAEEEKGYMGISPQEVSAQMEQIYGIPQGVYVVSVEEGSPAEAAGMKNKDVIVKFDGQRISSYADLQEALEYYKTGDTVTVTVKRAVNGEYESYDLELTLGVRTAE</sequence>